<keyword evidence="1" id="KW-1133">Transmembrane helix</keyword>
<keyword evidence="1" id="KW-0472">Membrane</keyword>
<comment type="caution">
    <text evidence="2">The sequence shown here is derived from an EMBL/GenBank/DDBJ whole genome shotgun (WGS) entry which is preliminary data.</text>
</comment>
<keyword evidence="1" id="KW-0812">Transmembrane</keyword>
<protein>
    <submittedName>
        <fullName evidence="2">Uncharacterized protein</fullName>
    </submittedName>
</protein>
<reference evidence="2 3" key="1">
    <citation type="submission" date="2020-04" db="EMBL/GenBank/DDBJ databases">
        <title>Description of novel Gluconacetobacter.</title>
        <authorList>
            <person name="Sombolestani A."/>
        </authorList>
    </citation>
    <scope>NUCLEOTIDE SEQUENCE [LARGE SCALE GENOMIC DNA]</scope>
    <source>
        <strain evidence="2 3">LMG 22058</strain>
    </source>
</reference>
<gene>
    <name evidence="2" type="ORF">HLH44_15430</name>
</gene>
<proteinExistence type="predicted"/>
<feature type="transmembrane region" description="Helical" evidence="1">
    <location>
        <begin position="175"/>
        <end position="194"/>
    </location>
</feature>
<organism evidence="2 3">
    <name type="scientific">Gluconacetobacter dulcium</name>
    <dbReference type="NCBI Taxonomy" id="2729096"/>
    <lineage>
        <taxon>Bacteria</taxon>
        <taxon>Pseudomonadati</taxon>
        <taxon>Pseudomonadota</taxon>
        <taxon>Alphaproteobacteria</taxon>
        <taxon>Acetobacterales</taxon>
        <taxon>Acetobacteraceae</taxon>
        <taxon>Gluconacetobacter</taxon>
    </lineage>
</organism>
<evidence type="ECO:0000313" key="3">
    <source>
        <dbReference type="Proteomes" id="UP000530320"/>
    </source>
</evidence>
<sequence>MGTDMAAGQRFDLDWVSHDLAALRGAKEDFAEVQSRIGDLVDKLIEMKGSDTQSWPDCEPVIRDSSEIFTALTTALNVLIKSRQDFMNAIKPISPTEEQAKTLIAQFLAAPQNAVDTATSTLQRERNAGKDFLLGMDDATGKGLASSQQDLQLVVVRAQTLVGAFKAPASGCGGMIVKLGLIGLIAFGVWRYFLG</sequence>
<evidence type="ECO:0000256" key="1">
    <source>
        <dbReference type="SAM" id="Phobius"/>
    </source>
</evidence>
<dbReference type="AlphaFoldDB" id="A0A7W4K272"/>
<dbReference type="Proteomes" id="UP000530320">
    <property type="component" value="Unassembled WGS sequence"/>
</dbReference>
<dbReference type="RefSeq" id="WP_183009909.1">
    <property type="nucleotide sequence ID" value="NZ_JABEQP010000012.1"/>
</dbReference>
<accession>A0A7W4K272</accession>
<evidence type="ECO:0000313" key="2">
    <source>
        <dbReference type="EMBL" id="MBB2198827.1"/>
    </source>
</evidence>
<name>A0A7W4K272_9PROT</name>
<dbReference type="EMBL" id="JABEQP010000012">
    <property type="protein sequence ID" value="MBB2198827.1"/>
    <property type="molecule type" value="Genomic_DNA"/>
</dbReference>